<protein>
    <submittedName>
        <fullName evidence="2">Uncharacterized protein</fullName>
    </submittedName>
</protein>
<gene>
    <name evidence="2" type="ORF">H8E29_17155</name>
</gene>
<reference evidence="2 3" key="1">
    <citation type="submission" date="2020-08" db="EMBL/GenBank/DDBJ databases">
        <title>Bridging the membrane lipid divide: bacteria of the FCB group superphylum have the potential to synthesize archaeal ether lipids.</title>
        <authorList>
            <person name="Villanueva L."/>
            <person name="Von Meijenfeldt F.A.B."/>
            <person name="Westbye A.B."/>
            <person name="Yadav S."/>
            <person name="Hopmans E.C."/>
            <person name="Dutilh B.E."/>
            <person name="Sinninghe Damste J.S."/>
        </authorList>
    </citation>
    <scope>NUCLEOTIDE SEQUENCE [LARGE SCALE GENOMIC DNA]</scope>
    <source>
        <strain evidence="2">NIOZ-UU36</strain>
    </source>
</reference>
<accession>A0A8J6TFW9</accession>
<feature type="transmembrane region" description="Helical" evidence="1">
    <location>
        <begin position="6"/>
        <end position="23"/>
    </location>
</feature>
<name>A0A8J6TFW9_9CHLR</name>
<feature type="transmembrane region" description="Helical" evidence="1">
    <location>
        <begin position="32"/>
        <end position="52"/>
    </location>
</feature>
<keyword evidence="1" id="KW-0472">Membrane</keyword>
<feature type="transmembrane region" description="Helical" evidence="1">
    <location>
        <begin position="64"/>
        <end position="84"/>
    </location>
</feature>
<sequence>MTLPSALLGLIIASLFGTIYHLWRGGGPGRILFYLVLAWLGFFGGHFFASWQGWHLFLLGPLDLGMGAVGALVFLFLGEWLGLVEKNLKN</sequence>
<dbReference type="EMBL" id="JACNJN010000218">
    <property type="protein sequence ID" value="MBC8336986.1"/>
    <property type="molecule type" value="Genomic_DNA"/>
</dbReference>
<evidence type="ECO:0000313" key="3">
    <source>
        <dbReference type="Proteomes" id="UP000614469"/>
    </source>
</evidence>
<keyword evidence="1" id="KW-0812">Transmembrane</keyword>
<keyword evidence="1" id="KW-1133">Transmembrane helix</keyword>
<evidence type="ECO:0000256" key="1">
    <source>
        <dbReference type="SAM" id="Phobius"/>
    </source>
</evidence>
<evidence type="ECO:0000313" key="2">
    <source>
        <dbReference type="EMBL" id="MBC8336986.1"/>
    </source>
</evidence>
<dbReference type="AlphaFoldDB" id="A0A8J6TFW9"/>
<comment type="caution">
    <text evidence="2">The sequence shown here is derived from an EMBL/GenBank/DDBJ whole genome shotgun (WGS) entry which is preliminary data.</text>
</comment>
<organism evidence="2 3">
    <name type="scientific">Candidatus Desulfolinea nitratireducens</name>
    <dbReference type="NCBI Taxonomy" id="2841698"/>
    <lineage>
        <taxon>Bacteria</taxon>
        <taxon>Bacillati</taxon>
        <taxon>Chloroflexota</taxon>
        <taxon>Anaerolineae</taxon>
        <taxon>Anaerolineales</taxon>
        <taxon>Anaerolineales incertae sedis</taxon>
        <taxon>Candidatus Desulfolinea</taxon>
    </lineage>
</organism>
<dbReference type="Proteomes" id="UP000614469">
    <property type="component" value="Unassembled WGS sequence"/>
</dbReference>
<proteinExistence type="predicted"/>